<dbReference type="Gene3D" id="1.10.3720.10">
    <property type="entry name" value="MetI-like"/>
    <property type="match status" value="1"/>
</dbReference>
<keyword evidence="5 7" id="KW-1133">Transmembrane helix</keyword>
<evidence type="ECO:0000256" key="4">
    <source>
        <dbReference type="ARBA" id="ARBA00022692"/>
    </source>
</evidence>
<dbReference type="InterPro" id="IPR035906">
    <property type="entry name" value="MetI-like_sf"/>
</dbReference>
<accession>A0A1I0QGX2</accession>
<keyword evidence="2 7" id="KW-0813">Transport</keyword>
<keyword evidence="4 7" id="KW-0812">Transmembrane</keyword>
<dbReference type="Proteomes" id="UP000199167">
    <property type="component" value="Unassembled WGS sequence"/>
</dbReference>
<feature type="transmembrane region" description="Helical" evidence="7">
    <location>
        <begin position="67"/>
        <end position="92"/>
    </location>
</feature>
<dbReference type="GO" id="GO:0055085">
    <property type="term" value="P:transmembrane transport"/>
    <property type="evidence" value="ECO:0007669"/>
    <property type="project" value="InterPro"/>
</dbReference>
<feature type="transmembrane region" description="Helical" evidence="7">
    <location>
        <begin position="7"/>
        <end position="31"/>
    </location>
</feature>
<evidence type="ECO:0000256" key="7">
    <source>
        <dbReference type="RuleBase" id="RU363032"/>
    </source>
</evidence>
<keyword evidence="6 7" id="KW-0472">Membrane</keyword>
<feature type="domain" description="ABC transmembrane type-1" evidence="8">
    <location>
        <begin position="67"/>
        <end position="281"/>
    </location>
</feature>
<feature type="transmembrane region" description="Helical" evidence="7">
    <location>
        <begin position="200"/>
        <end position="219"/>
    </location>
</feature>
<comment type="subcellular location">
    <subcellularLocation>
        <location evidence="1 7">Cell membrane</location>
        <topology evidence="1 7">Multi-pass membrane protein</topology>
    </subcellularLocation>
</comment>
<dbReference type="InterPro" id="IPR051393">
    <property type="entry name" value="ABC_transporter_permease"/>
</dbReference>
<dbReference type="RefSeq" id="WP_089993193.1">
    <property type="nucleotide sequence ID" value="NZ_FOIZ01000001.1"/>
</dbReference>
<proteinExistence type="inferred from homology"/>
<evidence type="ECO:0000256" key="5">
    <source>
        <dbReference type="ARBA" id="ARBA00022989"/>
    </source>
</evidence>
<feature type="transmembrane region" description="Helical" evidence="7">
    <location>
        <begin position="157"/>
        <end position="180"/>
    </location>
</feature>
<evidence type="ECO:0000256" key="1">
    <source>
        <dbReference type="ARBA" id="ARBA00004651"/>
    </source>
</evidence>
<sequence>MKDRLLPYWLLIPAFIIVLATTIYPLAYSFITSFREWDLTESRRPGGFVGFDNYVYAASESAFLNSLWVTFIFVITSVVMTVILAMALALLLRRKGPMHTFTRIILILPFAMSPALIGVSYRFMFNPEFGVLAQGLGAVFPALQGVPWLADPDLAMAILVLTDVWHWTPYMTFMCLGGLASIPRETEEAARIDGASNLRIVFGIILPQMRGVILVMAVLKTIFALKMFDQVVTLTGGGPGTSTETLAYFIFNVGFRWFDMGYASALAWILTAIMMFISIWYVRMLLSERKMATA</sequence>
<dbReference type="Pfam" id="PF00528">
    <property type="entry name" value="BPD_transp_1"/>
    <property type="match status" value="1"/>
</dbReference>
<comment type="similarity">
    <text evidence="7">Belongs to the binding-protein-dependent transport system permease family.</text>
</comment>
<organism evidence="9 10">
    <name type="scientific">Cognatiyoonia koreensis</name>
    <dbReference type="NCBI Taxonomy" id="364200"/>
    <lineage>
        <taxon>Bacteria</taxon>
        <taxon>Pseudomonadati</taxon>
        <taxon>Pseudomonadota</taxon>
        <taxon>Alphaproteobacteria</taxon>
        <taxon>Rhodobacterales</taxon>
        <taxon>Paracoccaceae</taxon>
        <taxon>Cognatiyoonia</taxon>
    </lineage>
</organism>
<dbReference type="PROSITE" id="PS50928">
    <property type="entry name" value="ABC_TM1"/>
    <property type="match status" value="1"/>
</dbReference>
<keyword evidence="9" id="KW-0762">Sugar transport</keyword>
<feature type="transmembrane region" description="Helical" evidence="7">
    <location>
        <begin position="263"/>
        <end position="282"/>
    </location>
</feature>
<dbReference type="CDD" id="cd06261">
    <property type="entry name" value="TM_PBP2"/>
    <property type="match status" value="1"/>
</dbReference>
<evidence type="ECO:0000256" key="3">
    <source>
        <dbReference type="ARBA" id="ARBA00022475"/>
    </source>
</evidence>
<evidence type="ECO:0000256" key="6">
    <source>
        <dbReference type="ARBA" id="ARBA00023136"/>
    </source>
</evidence>
<evidence type="ECO:0000259" key="8">
    <source>
        <dbReference type="PROSITE" id="PS50928"/>
    </source>
</evidence>
<feature type="transmembrane region" description="Helical" evidence="7">
    <location>
        <begin position="104"/>
        <end position="125"/>
    </location>
</feature>
<dbReference type="SUPFAM" id="SSF161098">
    <property type="entry name" value="MetI-like"/>
    <property type="match status" value="1"/>
</dbReference>
<dbReference type="OrthoDB" id="9801818at2"/>
<dbReference type="InterPro" id="IPR000515">
    <property type="entry name" value="MetI-like"/>
</dbReference>
<gene>
    <name evidence="9" type="ORF">SAMN04488515_1914</name>
</gene>
<keyword evidence="3" id="KW-1003">Cell membrane</keyword>
<evidence type="ECO:0000256" key="2">
    <source>
        <dbReference type="ARBA" id="ARBA00022448"/>
    </source>
</evidence>
<protein>
    <submittedName>
        <fullName evidence="9">Multiple sugar transport system permease protein</fullName>
    </submittedName>
</protein>
<evidence type="ECO:0000313" key="9">
    <source>
        <dbReference type="EMBL" id="SEW26309.1"/>
    </source>
</evidence>
<name>A0A1I0QGX2_9RHOB</name>
<dbReference type="STRING" id="364200.SAMN04488515_1914"/>
<dbReference type="PANTHER" id="PTHR30193:SF45">
    <property type="entry name" value="ABC TRANSPORTER PERMEASE PROTEIN"/>
    <property type="match status" value="1"/>
</dbReference>
<dbReference type="AlphaFoldDB" id="A0A1I0QGX2"/>
<dbReference type="PANTHER" id="PTHR30193">
    <property type="entry name" value="ABC TRANSPORTER PERMEASE PROTEIN"/>
    <property type="match status" value="1"/>
</dbReference>
<reference evidence="9 10" key="1">
    <citation type="submission" date="2016-10" db="EMBL/GenBank/DDBJ databases">
        <authorList>
            <person name="de Groot N.N."/>
        </authorList>
    </citation>
    <scope>NUCLEOTIDE SEQUENCE [LARGE SCALE GENOMIC DNA]</scope>
    <source>
        <strain evidence="9 10">DSM 17925</strain>
    </source>
</reference>
<dbReference type="EMBL" id="FOIZ01000001">
    <property type="protein sequence ID" value="SEW26309.1"/>
    <property type="molecule type" value="Genomic_DNA"/>
</dbReference>
<dbReference type="GO" id="GO:0005886">
    <property type="term" value="C:plasma membrane"/>
    <property type="evidence" value="ECO:0007669"/>
    <property type="project" value="UniProtKB-SubCell"/>
</dbReference>
<keyword evidence="10" id="KW-1185">Reference proteome</keyword>
<evidence type="ECO:0000313" key="10">
    <source>
        <dbReference type="Proteomes" id="UP000199167"/>
    </source>
</evidence>